<dbReference type="STRING" id="988480.A0A075AYZ8"/>
<gene>
    <name evidence="2" type="ORF">O9G_004427</name>
</gene>
<dbReference type="EMBL" id="KE561039">
    <property type="protein sequence ID" value="EPZ33779.1"/>
    <property type="molecule type" value="Genomic_DNA"/>
</dbReference>
<dbReference type="OrthoDB" id="10249433at2759"/>
<dbReference type="SUPFAM" id="SSF53474">
    <property type="entry name" value="alpha/beta-Hydrolases"/>
    <property type="match status" value="1"/>
</dbReference>
<dbReference type="Proteomes" id="UP000030755">
    <property type="component" value="Unassembled WGS sequence"/>
</dbReference>
<accession>A0A075AYZ8</accession>
<evidence type="ECO:0000259" key="1">
    <source>
        <dbReference type="Pfam" id="PF12146"/>
    </source>
</evidence>
<name>A0A075AYZ8_ROZAC</name>
<feature type="domain" description="Serine aminopeptidase S33" evidence="1">
    <location>
        <begin position="7"/>
        <end position="235"/>
    </location>
</feature>
<dbReference type="Gene3D" id="3.40.50.1820">
    <property type="entry name" value="alpha/beta hydrolase"/>
    <property type="match status" value="1"/>
</dbReference>
<protein>
    <recommendedName>
        <fullName evidence="1">Serine aminopeptidase S33 domain-containing protein</fullName>
    </recommendedName>
</protein>
<reference evidence="2 3" key="1">
    <citation type="journal article" date="2013" name="Curr. Biol.">
        <title>Shared signatures of parasitism and phylogenomics unite Cryptomycota and microsporidia.</title>
        <authorList>
            <person name="James T.Y."/>
            <person name="Pelin A."/>
            <person name="Bonen L."/>
            <person name="Ahrendt S."/>
            <person name="Sain D."/>
            <person name="Corradi N."/>
            <person name="Stajich J.E."/>
        </authorList>
    </citation>
    <scope>NUCLEOTIDE SEQUENCE [LARGE SCALE GENOMIC DNA]</scope>
    <source>
        <strain evidence="2 3">CSF55</strain>
    </source>
</reference>
<evidence type="ECO:0000313" key="2">
    <source>
        <dbReference type="EMBL" id="EPZ33779.1"/>
    </source>
</evidence>
<dbReference type="InterPro" id="IPR051044">
    <property type="entry name" value="MAG_DAG_Lipase"/>
</dbReference>
<dbReference type="InterPro" id="IPR022742">
    <property type="entry name" value="Hydrolase_4"/>
</dbReference>
<dbReference type="InterPro" id="IPR029058">
    <property type="entry name" value="AB_hydrolase_fold"/>
</dbReference>
<proteinExistence type="predicted"/>
<dbReference type="Pfam" id="PF12146">
    <property type="entry name" value="Hydrolase_4"/>
    <property type="match status" value="1"/>
</dbReference>
<dbReference type="OMA" id="DECTSWI"/>
<dbReference type="PANTHER" id="PTHR11614">
    <property type="entry name" value="PHOSPHOLIPASE-RELATED"/>
    <property type="match status" value="1"/>
</dbReference>
<organism evidence="2 3">
    <name type="scientific">Rozella allomycis (strain CSF55)</name>
    <dbReference type="NCBI Taxonomy" id="988480"/>
    <lineage>
        <taxon>Eukaryota</taxon>
        <taxon>Fungi</taxon>
        <taxon>Fungi incertae sedis</taxon>
        <taxon>Cryptomycota</taxon>
        <taxon>Cryptomycota incertae sedis</taxon>
        <taxon>Rozella</taxon>
    </lineage>
</organism>
<sequence>MESIAEKPIAGVLFIHGLGEHIERFNDMFNEFRSNDISVLGFDLRGHGRSESKDGSKMYGHLAQPSKSIRDSIQSDVSFFMDLLSKHVVDVPYFLMGHSLGGEIASYYVLDSPGFNHHTELIAPNIEPGVPVPIFKKVFGSLTSRDEASVERYRQDPLIHPYVTLMSVAKFGLDGGQELITLAKSFKAKSLLVTHGTDDKITSPSASKMFYDGCSEIEDKEYKSFPGYYHELHFDLGKEEVIAFYINWIKKHASING</sequence>
<dbReference type="AlphaFoldDB" id="A0A075AYZ8"/>
<keyword evidence="3" id="KW-1185">Reference proteome</keyword>
<evidence type="ECO:0000313" key="3">
    <source>
        <dbReference type="Proteomes" id="UP000030755"/>
    </source>
</evidence>
<dbReference type="HOGENOM" id="CLU_026209_7_2_1"/>